<evidence type="ECO:0000313" key="1">
    <source>
        <dbReference type="EMBL" id="SEG32114.1"/>
    </source>
</evidence>
<dbReference type="EMBL" id="FNUZ01000003">
    <property type="protein sequence ID" value="SEG32114.1"/>
    <property type="molecule type" value="Genomic_DNA"/>
</dbReference>
<reference evidence="1 2" key="1">
    <citation type="submission" date="2016-10" db="EMBL/GenBank/DDBJ databases">
        <authorList>
            <person name="de Groot N.N."/>
        </authorList>
    </citation>
    <scope>NUCLEOTIDE SEQUENCE [LARGE SCALE GENOMIC DNA]</scope>
    <source>
        <strain evidence="1 2">DSM 26915</strain>
    </source>
</reference>
<dbReference type="Pfam" id="PF06082">
    <property type="entry name" value="YjbH"/>
    <property type="match status" value="1"/>
</dbReference>
<sequence>MGAASASHATELTTGYNSYGFPGLIEMPAAHSLPDAELSLSTSHFAGQTRNTLTFQVTPRLSASFRYSRMSQYPISDGTETTRFDRSFSIHYRLMDEGKYRPALAFGLNDFLGTGIYRSEYLVASKTLTNQLRATAGIGWGRLGTANNFKNPLGILDERFEDRGSRDGNLGGEVEFDQIFQGDAGLFGGIEYQLNDKLSFAVELSSDGYPLESTTAFDLKSQVNYGVTYTPRPGVHLSAHYLYGSQFGAQITFAVDPKTSKAPSGLEGTPPAISPASAVALGWGTEVARSNVRLLTKRRLSATGITLHALDIRGATATVEIENDTYRALPQAIGRTARVLTGTIPNSVDTFEIVPVVNGVPTTRVTIRRADMESLAHDLDNVWLSYARADIAPESTSIESLEEFYPKLDLGFGPYITTSLFDPDAPIRADLGVEARATYRPAPGFLLKGRVRKTLLGNKNESTRESDSVIQRVRSDTNLYEKEGDPSIPELTAAYFFRPSDNVYGRVTVGYLEPQYAGVSGELLWKPVDSNLALGFELNHVKQREFEQLFGFREYEVTTGHASLYYDFDNGFSTQIDAGRYLAGDWGATLAVDRTFENGWSVGAFATLTDIPFEDFGEGSFDKGIRLSVPMSWITGKPTKQTYSTVLRPLTRDGGARLNVSDRLYETVAETHRPDLQDKWGRFWR</sequence>
<dbReference type="Proteomes" id="UP000236752">
    <property type="component" value="Unassembled WGS sequence"/>
</dbReference>
<protein>
    <submittedName>
        <fullName evidence="1">Exopolysaccharide biosynthesis protein YbjH</fullName>
    </submittedName>
</protein>
<dbReference type="InterPro" id="IPR010344">
    <property type="entry name" value="YbjH"/>
</dbReference>
<name>A0A1H5Z7K4_9RHOB</name>
<accession>A0A1H5Z7K4</accession>
<evidence type="ECO:0000313" key="2">
    <source>
        <dbReference type="Proteomes" id="UP000236752"/>
    </source>
</evidence>
<proteinExistence type="predicted"/>
<keyword evidence="2" id="KW-1185">Reference proteome</keyword>
<organism evidence="1 2">
    <name type="scientific">Thalassococcus halodurans</name>
    <dbReference type="NCBI Taxonomy" id="373675"/>
    <lineage>
        <taxon>Bacteria</taxon>
        <taxon>Pseudomonadati</taxon>
        <taxon>Pseudomonadota</taxon>
        <taxon>Alphaproteobacteria</taxon>
        <taxon>Rhodobacterales</taxon>
        <taxon>Roseobacteraceae</taxon>
        <taxon>Thalassococcus</taxon>
    </lineage>
</organism>
<dbReference type="AlphaFoldDB" id="A0A1H5Z7K4"/>
<gene>
    <name evidence="1" type="ORF">SAMN04488045_2458</name>
</gene>